<dbReference type="AlphaFoldDB" id="A0A1G8PEG5"/>
<dbReference type="RefSeq" id="WP_089848335.1">
    <property type="nucleotide sequence ID" value="NZ_FNEJ01000012.1"/>
</dbReference>
<dbReference type="STRING" id="555512.SAMN04487993_101282"/>
<keyword evidence="2" id="KW-1185">Reference proteome</keyword>
<evidence type="ECO:0000313" key="1">
    <source>
        <dbReference type="EMBL" id="SDI90708.1"/>
    </source>
</evidence>
<name>A0A1G8PEG5_9RHOB</name>
<dbReference type="SUPFAM" id="SSF51120">
    <property type="entry name" value="beta-Roll"/>
    <property type="match status" value="2"/>
</dbReference>
<gene>
    <name evidence="1" type="ORF">SAMN04487993_101282</name>
</gene>
<dbReference type="PRINTS" id="PR00313">
    <property type="entry name" value="CABNDNGRPT"/>
</dbReference>
<organism evidence="1 2">
    <name type="scientific">Salipiger marinus</name>
    <dbReference type="NCBI Taxonomy" id="555512"/>
    <lineage>
        <taxon>Bacteria</taxon>
        <taxon>Pseudomonadati</taxon>
        <taxon>Pseudomonadota</taxon>
        <taxon>Alphaproteobacteria</taxon>
        <taxon>Rhodobacterales</taxon>
        <taxon>Roseobacteraceae</taxon>
        <taxon>Salipiger</taxon>
    </lineage>
</organism>
<dbReference type="Pfam" id="PF00353">
    <property type="entry name" value="HemolysinCabind"/>
    <property type="match status" value="5"/>
</dbReference>
<dbReference type="GO" id="GO:0005509">
    <property type="term" value="F:calcium ion binding"/>
    <property type="evidence" value="ECO:0007669"/>
    <property type="project" value="InterPro"/>
</dbReference>
<dbReference type="Gene3D" id="2.160.20.160">
    <property type="match status" value="2"/>
</dbReference>
<dbReference type="PROSITE" id="PS00330">
    <property type="entry name" value="HEMOLYSIN_CALCIUM"/>
    <property type="match status" value="2"/>
</dbReference>
<sequence>MATATLALDGVTPVSAFGTTTPWTAGNIDALSLAGFLGDASYRVTLDLTGDWDIGLLRLRTDAEPQTRVTLTDSASGTRRITTLDLGGAAQDITLKATQVRFITGGDRDVTLRTGDQPVSAIDLFDGNHDITTGAGSVGSVSLGAGDDLLRGGAGFLGSVRMGQGDNTYIGGSGFLGALVTGDGDDTVTLNAGAQSVSLGTGSDTLAVMAGFAASVSGAGDSVVTVAAGASAGAVALGGGRDRVVVAGGFVDQLGLGEGDDTLQIRSGGSANAAQLGGGDNLLEVAAGSFVWSVTAFGGDDTARYTGTGRSQSLQLGEGDNSLHLSDSAQVNQVLSYGGADTLLLEGASYVGSADLGDGRDSVTLTAQASLSGLTTWGGAVLALRDDAWIDTAQLGHGGNSVTLGGAARINSLQMGDGDDTVVLGGTARIFMLKLGQGDNVLTTAGGNVESVYSYLGNNTLRLGAGGAQQITLSGDGTVQDIAATGYVGSLQVTGRASTTLVLTGGAGAVQLGGGDDVVSLGARGLGSLSLGEGDDRVTLAPIDAAARMVLLGGTGADTLSLAGYGAAVSLSLTPQGTAQQPTAEATGLLHLSGFEGLEGTEFDDTLVGSAGADTLDGGAGADVLVGGDGGDLYRVDHIGDQVREGRGATGTDTIEASIDFRLDAVRVENLTLTGEAVLGAGNALANVITGNAMDNLLDGGRGVDTLVGGLGNDTYFIRAPGDTAVELAGEGIDTVRAFRSHALEANVENLFLQVVRSSAGDVVAVNGIGNGLANTIVGTPFANTLAGREGRDTLNGQGGADSFVFDRAPGAGNVDRIIDFNVNEANEGDLLKMKGALFGGLAAGLLDADLFVAGPRAQEDDDRFIFDRASGQLWFDADGTGAADQILVATFEQNAQVTAADIEIF</sequence>
<accession>A0A1G8PEG5</accession>
<protein>
    <submittedName>
        <fullName evidence="1">Serralysin</fullName>
    </submittedName>
</protein>
<reference evidence="1 2" key="1">
    <citation type="submission" date="2016-10" db="EMBL/GenBank/DDBJ databases">
        <authorList>
            <person name="de Groot N.N."/>
        </authorList>
    </citation>
    <scope>NUCLEOTIDE SEQUENCE [LARGE SCALE GENOMIC DNA]</scope>
    <source>
        <strain evidence="1 2">DSM 26424</strain>
    </source>
</reference>
<dbReference type="EMBL" id="FNEJ01000012">
    <property type="protein sequence ID" value="SDI90708.1"/>
    <property type="molecule type" value="Genomic_DNA"/>
</dbReference>
<dbReference type="Gene3D" id="2.150.10.10">
    <property type="entry name" value="Serralysin-like metalloprotease, C-terminal"/>
    <property type="match status" value="2"/>
</dbReference>
<dbReference type="Proteomes" id="UP000199093">
    <property type="component" value="Unassembled WGS sequence"/>
</dbReference>
<dbReference type="InterPro" id="IPR018511">
    <property type="entry name" value="Hemolysin-typ_Ca-bd_CS"/>
</dbReference>
<dbReference type="InterPro" id="IPR011049">
    <property type="entry name" value="Serralysin-like_metalloprot_C"/>
</dbReference>
<proteinExistence type="predicted"/>
<dbReference type="InterPro" id="IPR001343">
    <property type="entry name" value="Hemolysn_Ca-bd"/>
</dbReference>
<evidence type="ECO:0000313" key="2">
    <source>
        <dbReference type="Proteomes" id="UP000199093"/>
    </source>
</evidence>